<feature type="domain" description="Ubiquitin-like" evidence="4">
    <location>
        <begin position="10"/>
        <end position="77"/>
    </location>
</feature>
<sequence>MPPPAPPTDITLRVKVPPGHLEGGADSFDLGIVSVTANIGTIRRRIEEVAPGNPTPDRQRLLYGGRALVDNEQTVADALNTKRDPTQTEYVLHLLVKSVEGLGQNQSAASTATSTYGHGRGAGSLGPDPLTQHGQAPLTGTATRAGVMPGMQMPAGAALPGMPLPMQMPPGGMRVGAGMPGFGQAIAHGQQQRAAMGMHGVGGQPQPQPQPQGQPQQPHAPNGQQATDGQNEHVNSQPPPPGQQPLPQPGVHRPVSGQGYHLEGVGPNGQRFQVHHQTIQFPHPQHGQQQAFQAPGLPFGLPGMMPQAPGLHFPHQIPAHPGMQPQHLSATPGQTPQPGRSALDQARDNMVEMRRMLDEMRTASGENASEEERRRIDDLQQRMQSVNRYIDPLNLHNVPRGAGANHLAGGNEGRASAPPNPTANPQSASLFNHPAPPPVFRPRAPLFPPQQAQFASTLGPRPHPSSNDVTCYLLSSPHGPQSLLFDPQHGSYVGGPNANQQRQLTSLRPSHQHPEADPVAAMAAAQVADVQARLAAGPPQQEPLQAQAQAQAQAQQQPAAPDPLAGPLGQLLNHLWLLLRILIFAYFLLGSSLGWRRPALLVLLGLGFWFVRMGVLNEGGAVRAWWNGIVGAQQQQQQQREQPPGQGAGRRGEGMPAPEAVARRLLEERRERDEGWLRGVVRPVERAVALFLGSLWPGVGEAAVRAREEEERRVLAAAAAAEEAERARREEEAERAKREQDEKASEREVGEREKEGSKETPSEMNARALTTAEERSEGSSS</sequence>
<dbReference type="AlphaFoldDB" id="A0A4U0TWB8"/>
<feature type="compositionally biased region" description="Polar residues" evidence="2">
    <location>
        <begin position="226"/>
        <end position="236"/>
    </location>
</feature>
<evidence type="ECO:0000313" key="6">
    <source>
        <dbReference type="Proteomes" id="UP000308549"/>
    </source>
</evidence>
<feature type="compositionally biased region" description="Polar residues" evidence="2">
    <location>
        <begin position="132"/>
        <end position="142"/>
    </location>
</feature>
<feature type="compositionally biased region" description="Polar residues" evidence="2">
    <location>
        <begin position="326"/>
        <end position="338"/>
    </location>
</feature>
<feature type="compositionally biased region" description="Basic and acidic residues" evidence="2">
    <location>
        <begin position="723"/>
        <end position="761"/>
    </location>
</feature>
<dbReference type="OrthoDB" id="21589at2759"/>
<feature type="region of interest" description="Disordered" evidence="2">
    <location>
        <begin position="109"/>
        <end position="149"/>
    </location>
</feature>
<feature type="compositionally biased region" description="Pro residues" evidence="2">
    <location>
        <begin position="434"/>
        <end position="448"/>
    </location>
</feature>
<feature type="compositionally biased region" description="Pro residues" evidence="2">
    <location>
        <begin position="237"/>
        <end position="248"/>
    </location>
</feature>
<protein>
    <recommendedName>
        <fullName evidence="4">Ubiquitin-like domain-containing protein</fullName>
    </recommendedName>
</protein>
<dbReference type="Proteomes" id="UP000308549">
    <property type="component" value="Unassembled WGS sequence"/>
</dbReference>
<dbReference type="PROSITE" id="PS50053">
    <property type="entry name" value="UBIQUITIN_2"/>
    <property type="match status" value="1"/>
</dbReference>
<evidence type="ECO:0000256" key="2">
    <source>
        <dbReference type="SAM" id="MobiDB-lite"/>
    </source>
</evidence>
<evidence type="ECO:0000256" key="3">
    <source>
        <dbReference type="SAM" id="Phobius"/>
    </source>
</evidence>
<evidence type="ECO:0000313" key="5">
    <source>
        <dbReference type="EMBL" id="TKA26587.1"/>
    </source>
</evidence>
<accession>A0A4U0TWB8</accession>
<proteinExistence type="predicted"/>
<feature type="compositionally biased region" description="Polar residues" evidence="2">
    <location>
        <begin position="497"/>
        <end position="509"/>
    </location>
</feature>
<feature type="region of interest" description="Disordered" evidence="2">
    <location>
        <begin position="721"/>
        <end position="781"/>
    </location>
</feature>
<dbReference type="EMBL" id="NAJL01000027">
    <property type="protein sequence ID" value="TKA26587.1"/>
    <property type="molecule type" value="Genomic_DNA"/>
</dbReference>
<feature type="region of interest" description="Disordered" evidence="2">
    <location>
        <begin position="179"/>
        <end position="269"/>
    </location>
</feature>
<dbReference type="Gene3D" id="3.10.20.90">
    <property type="entry name" value="Phosphatidylinositol 3-kinase Catalytic Subunit, Chain A, domain 1"/>
    <property type="match status" value="1"/>
</dbReference>
<feature type="compositionally biased region" description="Basic and acidic residues" evidence="2">
    <location>
        <begin position="772"/>
        <end position="781"/>
    </location>
</feature>
<evidence type="ECO:0000259" key="4">
    <source>
        <dbReference type="PROSITE" id="PS50053"/>
    </source>
</evidence>
<feature type="compositionally biased region" description="Low complexity" evidence="2">
    <location>
        <begin position="213"/>
        <end position="225"/>
    </location>
</feature>
<gene>
    <name evidence="5" type="ORF">B0A50_04695</name>
</gene>
<evidence type="ECO:0000256" key="1">
    <source>
        <dbReference type="SAM" id="Coils"/>
    </source>
</evidence>
<name>A0A4U0TWB8_9PEZI</name>
<feature type="region of interest" description="Disordered" evidence="2">
    <location>
        <begin position="319"/>
        <end position="343"/>
    </location>
</feature>
<feature type="region of interest" description="Disordered" evidence="2">
    <location>
        <begin position="633"/>
        <end position="657"/>
    </location>
</feature>
<keyword evidence="6" id="KW-1185">Reference proteome</keyword>
<reference evidence="5 6" key="1">
    <citation type="submission" date="2017-03" db="EMBL/GenBank/DDBJ databases">
        <title>Genomes of endolithic fungi from Antarctica.</title>
        <authorList>
            <person name="Coleine C."/>
            <person name="Masonjones S."/>
            <person name="Stajich J.E."/>
        </authorList>
    </citation>
    <scope>NUCLEOTIDE SEQUENCE [LARGE SCALE GENOMIC DNA]</scope>
    <source>
        <strain evidence="5 6">CCFEE 6315</strain>
    </source>
</reference>
<feature type="compositionally biased region" description="Low complexity" evidence="2">
    <location>
        <begin position="633"/>
        <end position="645"/>
    </location>
</feature>
<comment type="caution">
    <text evidence="5">The sequence shown here is derived from an EMBL/GenBank/DDBJ whole genome shotgun (WGS) entry which is preliminary data.</text>
</comment>
<dbReference type="InterPro" id="IPR029071">
    <property type="entry name" value="Ubiquitin-like_domsf"/>
</dbReference>
<keyword evidence="1" id="KW-0175">Coiled coil</keyword>
<feature type="transmembrane region" description="Helical" evidence="3">
    <location>
        <begin position="571"/>
        <end position="589"/>
    </location>
</feature>
<organism evidence="5 6">
    <name type="scientific">Salinomyces thailandicus</name>
    <dbReference type="NCBI Taxonomy" id="706561"/>
    <lineage>
        <taxon>Eukaryota</taxon>
        <taxon>Fungi</taxon>
        <taxon>Dikarya</taxon>
        <taxon>Ascomycota</taxon>
        <taxon>Pezizomycotina</taxon>
        <taxon>Dothideomycetes</taxon>
        <taxon>Dothideomycetidae</taxon>
        <taxon>Mycosphaerellales</taxon>
        <taxon>Teratosphaeriaceae</taxon>
        <taxon>Salinomyces</taxon>
    </lineage>
</organism>
<feature type="region of interest" description="Disordered" evidence="2">
    <location>
        <begin position="536"/>
        <end position="561"/>
    </location>
</feature>
<keyword evidence="3" id="KW-0812">Transmembrane</keyword>
<dbReference type="InterPro" id="IPR000626">
    <property type="entry name" value="Ubiquitin-like_dom"/>
</dbReference>
<feature type="transmembrane region" description="Helical" evidence="3">
    <location>
        <begin position="601"/>
        <end position="626"/>
    </location>
</feature>
<keyword evidence="3" id="KW-0472">Membrane</keyword>
<dbReference type="SUPFAM" id="SSF54236">
    <property type="entry name" value="Ubiquitin-like"/>
    <property type="match status" value="1"/>
</dbReference>
<feature type="coiled-coil region" evidence="1">
    <location>
        <begin position="343"/>
        <end position="389"/>
    </location>
</feature>
<keyword evidence="3" id="KW-1133">Transmembrane helix</keyword>
<feature type="region of interest" description="Disordered" evidence="2">
    <location>
        <begin position="400"/>
        <end position="521"/>
    </location>
</feature>